<accession>A0A0T5VMD9</accession>
<dbReference type="Gene3D" id="2.60.120.200">
    <property type="match status" value="2"/>
</dbReference>
<dbReference type="CDD" id="cd00413">
    <property type="entry name" value="Glyco_hydrolase_16"/>
    <property type="match status" value="1"/>
</dbReference>
<comment type="caution">
    <text evidence="1">The sequence shown here is derived from an EMBL/GenBank/DDBJ whole genome shotgun (WGS) entry which is preliminary data.</text>
</comment>
<dbReference type="STRING" id="687842.ASU31_17140"/>
<organism evidence="1 2">
    <name type="scientific">Pedobacter ginsenosidimutans</name>
    <dbReference type="NCBI Taxonomy" id="687842"/>
    <lineage>
        <taxon>Bacteria</taxon>
        <taxon>Pseudomonadati</taxon>
        <taxon>Bacteroidota</taxon>
        <taxon>Sphingobacteriia</taxon>
        <taxon>Sphingobacteriales</taxon>
        <taxon>Sphingobacteriaceae</taxon>
        <taxon>Pedobacter</taxon>
    </lineage>
</organism>
<dbReference type="GO" id="GO:0004553">
    <property type="term" value="F:hydrolase activity, hydrolyzing O-glycosyl compounds"/>
    <property type="evidence" value="ECO:0007669"/>
    <property type="project" value="UniProtKB-ARBA"/>
</dbReference>
<dbReference type="Proteomes" id="UP000051950">
    <property type="component" value="Unassembled WGS sequence"/>
</dbReference>
<dbReference type="InterPro" id="IPR013320">
    <property type="entry name" value="ConA-like_dom_sf"/>
</dbReference>
<sequence>MWILLIVSTVFASCKKEQINNLQPLTGKNKAVAVNPVTNLITNQTTINFSGYTWQVKDSGSGTAGPWANYWSSSNVFVDANGYLHLKLTKDLSNNTWKCSEVIMLDTLGYGTYQWKVVGRIDTLDHNIVFGLFNYSGVNLHDEMDIEFSRWGYPNNANNLNYTVWPAVGVTTPKNVEYLQNFTLTGDWTTHRFTRTANSIVFKSLHGHQDGNTNLFATKTWNAPATSISTVPMPVRMNLWLFKTVPPSNGQNVEIIIREFKYIPL</sequence>
<evidence type="ECO:0000313" key="1">
    <source>
        <dbReference type="EMBL" id="KRT15038.1"/>
    </source>
</evidence>
<evidence type="ECO:0008006" key="3">
    <source>
        <dbReference type="Google" id="ProtNLM"/>
    </source>
</evidence>
<gene>
    <name evidence="1" type="ORF">ASU31_17140</name>
</gene>
<name>A0A0T5VMD9_9SPHI</name>
<protein>
    <recommendedName>
        <fullName evidence="3">GH16 domain-containing protein</fullName>
    </recommendedName>
</protein>
<dbReference type="SUPFAM" id="SSF49899">
    <property type="entry name" value="Concanavalin A-like lectins/glucanases"/>
    <property type="match status" value="1"/>
</dbReference>
<proteinExistence type="predicted"/>
<keyword evidence="2" id="KW-1185">Reference proteome</keyword>
<reference evidence="1 2" key="1">
    <citation type="submission" date="2015-11" db="EMBL/GenBank/DDBJ databases">
        <title>Sequence of Pedobacter ginsenosidimutans.</title>
        <authorList>
            <person name="Carson E."/>
            <person name="Keyser V."/>
            <person name="Newman J."/>
            <person name="Miller J."/>
        </authorList>
    </citation>
    <scope>NUCLEOTIDE SEQUENCE [LARGE SCALE GENOMIC DNA]</scope>
    <source>
        <strain evidence="1 2">KACC 14530</strain>
    </source>
</reference>
<evidence type="ECO:0000313" key="2">
    <source>
        <dbReference type="Proteomes" id="UP000051950"/>
    </source>
</evidence>
<dbReference type="AlphaFoldDB" id="A0A0T5VMD9"/>
<dbReference type="GO" id="GO:0005975">
    <property type="term" value="P:carbohydrate metabolic process"/>
    <property type="evidence" value="ECO:0007669"/>
    <property type="project" value="UniProtKB-ARBA"/>
</dbReference>
<dbReference type="EMBL" id="LMZQ01000013">
    <property type="protein sequence ID" value="KRT15038.1"/>
    <property type="molecule type" value="Genomic_DNA"/>
</dbReference>